<dbReference type="Pfam" id="PF01432">
    <property type="entry name" value="Peptidase_M3"/>
    <property type="match status" value="1"/>
</dbReference>
<evidence type="ECO:0000259" key="8">
    <source>
        <dbReference type="Pfam" id="PF01432"/>
    </source>
</evidence>
<comment type="caution">
    <text evidence="9">The sequence shown here is derived from an EMBL/GenBank/DDBJ whole genome shotgun (WGS) entry which is preliminary data.</text>
</comment>
<dbReference type="InterPro" id="IPR001567">
    <property type="entry name" value="Pept_M3A_M3B_dom"/>
</dbReference>
<evidence type="ECO:0000313" key="10">
    <source>
        <dbReference type="Proteomes" id="UP001530400"/>
    </source>
</evidence>
<keyword evidence="6 7" id="KW-0482">Metalloprotease</keyword>
<dbReference type="EMBL" id="JALLPJ020000474">
    <property type="protein sequence ID" value="KAL3791041.1"/>
    <property type="molecule type" value="Genomic_DNA"/>
</dbReference>
<gene>
    <name evidence="9" type="ORF">ACHAWO_010556</name>
</gene>
<proteinExistence type="inferred from homology"/>
<dbReference type="GO" id="GO:0006508">
    <property type="term" value="P:proteolysis"/>
    <property type="evidence" value="ECO:0007669"/>
    <property type="project" value="UniProtKB-KW"/>
</dbReference>
<evidence type="ECO:0000256" key="3">
    <source>
        <dbReference type="ARBA" id="ARBA00022723"/>
    </source>
</evidence>
<evidence type="ECO:0000256" key="5">
    <source>
        <dbReference type="ARBA" id="ARBA00022833"/>
    </source>
</evidence>
<keyword evidence="4 7" id="KW-0378">Hydrolase</keyword>
<dbReference type="GO" id="GO:0008237">
    <property type="term" value="F:metallopeptidase activity"/>
    <property type="evidence" value="ECO:0007669"/>
    <property type="project" value="UniProtKB-KW"/>
</dbReference>
<sequence>MHLRNVALALRSLTAIHSSNKPAIAFAFHPKQHQHRRMTLHSTAVEPSLTSATSTHANPLLRSWSTEPFHLPPFKSIEPRHFEPAFEIAMDAHLKDLESIANSKQEDFESILAAYDRAGATLSKVYSVYGNYVSSLNTPEMQLVQTKMAPLLSRHTSKTYNVPGLFEKISKMNEVRDDMVKSGEWTEEMGRLAERVYIKFVRMGALLGEEEKKEYADIQAELATLQTNFMQNVLKDEEEWELILTAADFEGCPPDIIAAARKAAIDRNKTQEDAHVITLGRSMVEPFLSYSTRRDLRQKVFEAFAKRGELNPERDNKKIAIEILRLRKRQAELHGKKTFAEYQLEDTMAQTPEAANKLLMDVWTKSKVAADKEREMMEAFLKESGECLESGIQPWDWRFYAEKVRLANFNFDENEMKPYFSLDAVTDAVFDVSNKLYGLKYVKRPDIVAYHPDVNVYEVRHDTADGEEELVAIFLHDNYARPYKSSGAWMSEYRTQTKNLIPGSDPIESIPIVSNNNNFAKGSDDTLLSFDDGVTLFHEMGHGHHGMLSDCTYEYLASTSVLKDFVELPSQLMEHWLSEPEVLKKHAKHHKTGEILPDELIKKFKAAELFNEGFATIEYTSCALFDIAIHSLTEYSDDFDMAKFEEDYLKEMGMPQGIIMRHRPPHFLHFFASSSYAAGYYVYMWAQVLDNDVFAAFKETGDVFDKDTAERCRKLIYSAGNTVAPQDLFRQFRGRDPEVKFMLENRGLI</sequence>
<dbReference type="InterPro" id="IPR024079">
    <property type="entry name" value="MetalloPept_cat_dom_sf"/>
</dbReference>
<dbReference type="Gene3D" id="3.40.390.10">
    <property type="entry name" value="Collagenase (Catalytic Domain)"/>
    <property type="match status" value="1"/>
</dbReference>
<evidence type="ECO:0000256" key="6">
    <source>
        <dbReference type="ARBA" id="ARBA00023049"/>
    </source>
</evidence>
<keyword evidence="3 7" id="KW-0479">Metal-binding</keyword>
<evidence type="ECO:0000256" key="1">
    <source>
        <dbReference type="ARBA" id="ARBA00006040"/>
    </source>
</evidence>
<dbReference type="InterPro" id="IPR034005">
    <property type="entry name" value="M3A_DCP"/>
</dbReference>
<keyword evidence="10" id="KW-1185">Reference proteome</keyword>
<dbReference type="Gene3D" id="1.10.1370.10">
    <property type="entry name" value="Neurolysin, domain 3"/>
    <property type="match status" value="1"/>
</dbReference>
<dbReference type="InterPro" id="IPR045090">
    <property type="entry name" value="Pept_M3A_M3B"/>
</dbReference>
<comment type="cofactor">
    <cofactor evidence="7">
        <name>Zn(2+)</name>
        <dbReference type="ChEBI" id="CHEBI:29105"/>
    </cofactor>
    <text evidence="7">Binds 1 zinc ion.</text>
</comment>
<evidence type="ECO:0000256" key="4">
    <source>
        <dbReference type="ARBA" id="ARBA00022801"/>
    </source>
</evidence>
<dbReference type="InterPro" id="IPR024077">
    <property type="entry name" value="Neurolysin/TOP_dom2"/>
</dbReference>
<evidence type="ECO:0000256" key="7">
    <source>
        <dbReference type="RuleBase" id="RU003435"/>
    </source>
</evidence>
<feature type="domain" description="Peptidase M3A/M3B catalytic" evidence="8">
    <location>
        <begin position="288"/>
        <end position="747"/>
    </location>
</feature>
<organism evidence="9 10">
    <name type="scientific">Cyclotella atomus</name>
    <dbReference type="NCBI Taxonomy" id="382360"/>
    <lineage>
        <taxon>Eukaryota</taxon>
        <taxon>Sar</taxon>
        <taxon>Stramenopiles</taxon>
        <taxon>Ochrophyta</taxon>
        <taxon>Bacillariophyta</taxon>
        <taxon>Coscinodiscophyceae</taxon>
        <taxon>Thalassiosirophycidae</taxon>
        <taxon>Stephanodiscales</taxon>
        <taxon>Stephanodiscaceae</taxon>
        <taxon>Cyclotella</taxon>
    </lineage>
</organism>
<name>A0ABD3PUK8_9STRA</name>
<dbReference type="Proteomes" id="UP001530400">
    <property type="component" value="Unassembled WGS sequence"/>
</dbReference>
<accession>A0ABD3PUK8</accession>
<dbReference type="SUPFAM" id="SSF55486">
    <property type="entry name" value="Metalloproteases ('zincins'), catalytic domain"/>
    <property type="match status" value="1"/>
</dbReference>
<comment type="similarity">
    <text evidence="1 7">Belongs to the peptidase M3 family.</text>
</comment>
<evidence type="ECO:0000256" key="2">
    <source>
        <dbReference type="ARBA" id="ARBA00022670"/>
    </source>
</evidence>
<dbReference type="GO" id="GO:0046872">
    <property type="term" value="F:metal ion binding"/>
    <property type="evidence" value="ECO:0007669"/>
    <property type="project" value="UniProtKB-UniRule"/>
</dbReference>
<keyword evidence="2 7" id="KW-0645">Protease</keyword>
<evidence type="ECO:0000313" key="9">
    <source>
        <dbReference type="EMBL" id="KAL3791041.1"/>
    </source>
</evidence>
<dbReference type="CDD" id="cd06456">
    <property type="entry name" value="M3A_DCP"/>
    <property type="match status" value="1"/>
</dbReference>
<dbReference type="AlphaFoldDB" id="A0ABD3PUK8"/>
<reference evidence="9 10" key="1">
    <citation type="submission" date="2024-10" db="EMBL/GenBank/DDBJ databases">
        <title>Updated reference genomes for cyclostephanoid diatoms.</title>
        <authorList>
            <person name="Roberts W.R."/>
            <person name="Alverson A.J."/>
        </authorList>
    </citation>
    <scope>NUCLEOTIDE SEQUENCE [LARGE SCALE GENOMIC DNA]</scope>
    <source>
        <strain evidence="9 10">AJA010-31</strain>
    </source>
</reference>
<protein>
    <recommendedName>
        <fullName evidence="8">Peptidase M3A/M3B catalytic domain-containing protein</fullName>
    </recommendedName>
</protein>
<keyword evidence="5 7" id="KW-0862">Zinc</keyword>
<dbReference type="PANTHER" id="PTHR43660:SF1">
    <property type="entry name" value="DIPEPTIDYL CARBOXYPEPTIDASE"/>
    <property type="match status" value="1"/>
</dbReference>
<dbReference type="PANTHER" id="PTHR43660">
    <property type="entry name" value="DIPEPTIDYL CARBOXYPEPTIDASE"/>
    <property type="match status" value="1"/>
</dbReference>